<evidence type="ECO:0000256" key="4">
    <source>
        <dbReference type="ARBA" id="ARBA00023054"/>
    </source>
</evidence>
<dbReference type="Gene3D" id="1.10.10.60">
    <property type="entry name" value="Homeodomain-like"/>
    <property type="match status" value="1"/>
</dbReference>
<comment type="subcellular location">
    <subcellularLocation>
        <location evidence="1">Nucleus</location>
    </subcellularLocation>
</comment>
<evidence type="ECO:0000259" key="8">
    <source>
        <dbReference type="Pfam" id="PF00249"/>
    </source>
</evidence>
<gene>
    <name evidence="11" type="primary">LOC111023622</name>
</gene>
<reference evidence="11" key="1">
    <citation type="submission" date="2025-08" db="UniProtKB">
        <authorList>
            <consortium name="RefSeq"/>
        </authorList>
    </citation>
    <scope>IDENTIFICATION</scope>
    <source>
        <strain evidence="11">OHB3-1</strain>
    </source>
</reference>
<keyword evidence="10" id="KW-1185">Reference proteome</keyword>
<dbReference type="KEGG" id="mcha:111023622"/>
<dbReference type="PANTHER" id="PTHR31499:SF11">
    <property type="entry name" value="MYB FAMILY TRANSCRIPTION FACTOR PHL8"/>
    <property type="match status" value="1"/>
</dbReference>
<evidence type="ECO:0000256" key="1">
    <source>
        <dbReference type="ARBA" id="ARBA00004123"/>
    </source>
</evidence>
<dbReference type="Proteomes" id="UP000504603">
    <property type="component" value="Unplaced"/>
</dbReference>
<dbReference type="InterPro" id="IPR006447">
    <property type="entry name" value="Myb_dom_plants"/>
</dbReference>
<dbReference type="GO" id="GO:0005634">
    <property type="term" value="C:nucleus"/>
    <property type="evidence" value="ECO:0007669"/>
    <property type="project" value="UniProtKB-SubCell"/>
</dbReference>
<keyword evidence="5" id="KW-0804">Transcription</keyword>
<feature type="compositionally biased region" description="Low complexity" evidence="7">
    <location>
        <begin position="195"/>
        <end position="209"/>
    </location>
</feature>
<dbReference type="InterPro" id="IPR025756">
    <property type="entry name" value="Myb_CC_LHEQLE"/>
</dbReference>
<dbReference type="AlphaFoldDB" id="A0A6J1DRK6"/>
<evidence type="ECO:0000256" key="3">
    <source>
        <dbReference type="ARBA" id="ARBA00023015"/>
    </source>
</evidence>
<feature type="region of interest" description="Disordered" evidence="7">
    <location>
        <begin position="190"/>
        <end position="211"/>
    </location>
</feature>
<dbReference type="OrthoDB" id="551907at2759"/>
<dbReference type="Pfam" id="PF14379">
    <property type="entry name" value="Myb_CC_LHEQLE"/>
    <property type="match status" value="1"/>
</dbReference>
<dbReference type="InterPro" id="IPR046955">
    <property type="entry name" value="PHR1-like"/>
</dbReference>
<organism evidence="10 11">
    <name type="scientific">Momordica charantia</name>
    <name type="common">Bitter gourd</name>
    <name type="synonym">Balsam pear</name>
    <dbReference type="NCBI Taxonomy" id="3673"/>
    <lineage>
        <taxon>Eukaryota</taxon>
        <taxon>Viridiplantae</taxon>
        <taxon>Streptophyta</taxon>
        <taxon>Embryophyta</taxon>
        <taxon>Tracheophyta</taxon>
        <taxon>Spermatophyta</taxon>
        <taxon>Magnoliopsida</taxon>
        <taxon>eudicotyledons</taxon>
        <taxon>Gunneridae</taxon>
        <taxon>Pentapetalae</taxon>
        <taxon>rosids</taxon>
        <taxon>fabids</taxon>
        <taxon>Cucurbitales</taxon>
        <taxon>Cucurbitaceae</taxon>
        <taxon>Momordiceae</taxon>
        <taxon>Momordica</taxon>
    </lineage>
</organism>
<dbReference type="GO" id="GO:0003677">
    <property type="term" value="F:DNA binding"/>
    <property type="evidence" value="ECO:0007669"/>
    <property type="project" value="InterPro"/>
</dbReference>
<evidence type="ECO:0000256" key="7">
    <source>
        <dbReference type="SAM" id="MobiDB-lite"/>
    </source>
</evidence>
<evidence type="ECO:0000313" key="10">
    <source>
        <dbReference type="Proteomes" id="UP000504603"/>
    </source>
</evidence>
<dbReference type="InterPro" id="IPR009057">
    <property type="entry name" value="Homeodomain-like_sf"/>
</dbReference>
<keyword evidence="3" id="KW-0805">Transcription regulation</keyword>
<dbReference type="FunFam" id="1.10.10.60:FF:000002">
    <property type="entry name" value="Myb family transcription factor"/>
    <property type="match status" value="1"/>
</dbReference>
<evidence type="ECO:0000313" key="11">
    <source>
        <dbReference type="RefSeq" id="XP_022156788.1"/>
    </source>
</evidence>
<dbReference type="GO" id="GO:0003700">
    <property type="term" value="F:DNA-binding transcription factor activity"/>
    <property type="evidence" value="ECO:0007669"/>
    <property type="project" value="InterPro"/>
</dbReference>
<evidence type="ECO:0000256" key="5">
    <source>
        <dbReference type="ARBA" id="ARBA00023163"/>
    </source>
</evidence>
<comment type="similarity">
    <text evidence="2">Belongs to the MYB-CC family.</text>
</comment>
<name>A0A6J1DRK6_MOMCH</name>
<keyword evidence="6" id="KW-0539">Nucleus</keyword>
<feature type="domain" description="MYB-CC type transcription factor LHEQLE-containing" evidence="9">
    <location>
        <begin position="113"/>
        <end position="144"/>
    </location>
</feature>
<dbReference type="NCBIfam" id="TIGR01557">
    <property type="entry name" value="myb_SHAQKYF"/>
    <property type="match status" value="1"/>
</dbReference>
<proteinExistence type="inferred from homology"/>
<protein>
    <submittedName>
        <fullName evidence="11">Myb family transcription factor PHL8-like</fullName>
    </submittedName>
</protein>
<dbReference type="GeneID" id="111023622"/>
<feature type="domain" description="Myb-like" evidence="8">
    <location>
        <begin position="12"/>
        <end position="63"/>
    </location>
</feature>
<evidence type="ECO:0000259" key="9">
    <source>
        <dbReference type="Pfam" id="PF14379"/>
    </source>
</evidence>
<dbReference type="InterPro" id="IPR001005">
    <property type="entry name" value="SANT/Myb"/>
</dbReference>
<evidence type="ECO:0000256" key="6">
    <source>
        <dbReference type="ARBA" id="ARBA00023242"/>
    </source>
</evidence>
<sequence length="243" mass="27387">MNLVLSTDAKPRLKWTPELHKRFVEAVNQLGGADKATPKGLMRAMGITGLTLYHLKSHLQKYRLGKGQQCETNSRLKLEEMQRKEEHLNRGNRDGSQIENKNEKEMMKIWEGLEMQIEVQRHLQVRIEAQGKYLQTVLRKAQETIAGYGCCSEALAEAQEELSHLASMVSSGCHSSELTNSAAQARVLRRRKTTTRMSSMESSLTSTETSEFDLNDAVSDYTHSDAGIQMNGDGIESQLIQYL</sequence>
<dbReference type="Pfam" id="PF00249">
    <property type="entry name" value="Myb_DNA-binding"/>
    <property type="match status" value="1"/>
</dbReference>
<dbReference type="SUPFAM" id="SSF46689">
    <property type="entry name" value="Homeodomain-like"/>
    <property type="match status" value="1"/>
</dbReference>
<evidence type="ECO:0000256" key="2">
    <source>
        <dbReference type="ARBA" id="ARBA00006783"/>
    </source>
</evidence>
<dbReference type="PANTHER" id="PTHR31499">
    <property type="entry name" value="MYB FAMILY TRANSCRIPTION FACTOR PHL11"/>
    <property type="match status" value="1"/>
</dbReference>
<keyword evidence="4" id="KW-0175">Coiled coil</keyword>
<accession>A0A6J1DRK6</accession>
<dbReference type="RefSeq" id="XP_022156788.1">
    <property type="nucleotide sequence ID" value="XM_022301096.1"/>
</dbReference>